<feature type="transmembrane region" description="Helical" evidence="1">
    <location>
        <begin position="50"/>
        <end position="71"/>
    </location>
</feature>
<feature type="chain" id="PRO_5047202419" evidence="2">
    <location>
        <begin position="27"/>
        <end position="80"/>
    </location>
</feature>
<dbReference type="EMBL" id="AP028914">
    <property type="protein sequence ID" value="BES95518.1"/>
    <property type="molecule type" value="Genomic_DNA"/>
</dbReference>
<keyword evidence="1" id="KW-1133">Transmembrane helix</keyword>
<gene>
    <name evidence="3" type="ORF">NTJ_08318</name>
</gene>
<dbReference type="Proteomes" id="UP001307889">
    <property type="component" value="Chromosome 6"/>
</dbReference>
<keyword evidence="1" id="KW-0812">Transmembrane</keyword>
<evidence type="ECO:0000256" key="2">
    <source>
        <dbReference type="SAM" id="SignalP"/>
    </source>
</evidence>
<reference evidence="3 4" key="1">
    <citation type="submission" date="2023-09" db="EMBL/GenBank/DDBJ databases">
        <title>Nesidiocoris tenuis whole genome shotgun sequence.</title>
        <authorList>
            <person name="Shibata T."/>
            <person name="Shimoda M."/>
            <person name="Kobayashi T."/>
            <person name="Uehara T."/>
        </authorList>
    </citation>
    <scope>NUCLEOTIDE SEQUENCE [LARGE SCALE GENOMIC DNA]</scope>
    <source>
        <strain evidence="3 4">Japan</strain>
    </source>
</reference>
<keyword evidence="4" id="KW-1185">Reference proteome</keyword>
<protein>
    <submittedName>
        <fullName evidence="3">Uncharacterized protein</fullName>
    </submittedName>
</protein>
<keyword evidence="2" id="KW-0732">Signal</keyword>
<evidence type="ECO:0000313" key="3">
    <source>
        <dbReference type="EMBL" id="BES95518.1"/>
    </source>
</evidence>
<keyword evidence="1" id="KW-0472">Membrane</keyword>
<accession>A0ABN7ATI1</accession>
<organism evidence="3 4">
    <name type="scientific">Nesidiocoris tenuis</name>
    <dbReference type="NCBI Taxonomy" id="355587"/>
    <lineage>
        <taxon>Eukaryota</taxon>
        <taxon>Metazoa</taxon>
        <taxon>Ecdysozoa</taxon>
        <taxon>Arthropoda</taxon>
        <taxon>Hexapoda</taxon>
        <taxon>Insecta</taxon>
        <taxon>Pterygota</taxon>
        <taxon>Neoptera</taxon>
        <taxon>Paraneoptera</taxon>
        <taxon>Hemiptera</taxon>
        <taxon>Heteroptera</taxon>
        <taxon>Panheteroptera</taxon>
        <taxon>Cimicomorpha</taxon>
        <taxon>Miridae</taxon>
        <taxon>Dicyphina</taxon>
        <taxon>Nesidiocoris</taxon>
    </lineage>
</organism>
<evidence type="ECO:0000313" key="4">
    <source>
        <dbReference type="Proteomes" id="UP001307889"/>
    </source>
</evidence>
<sequence length="80" mass="9283">MALPRTLFYFAFATLVVSSFFTDVEAKRKVLQGRKTVTREYYTQSILPPWAKILLIGLGIIFGAALLYFILWKFLVYDLQ</sequence>
<evidence type="ECO:0000256" key="1">
    <source>
        <dbReference type="SAM" id="Phobius"/>
    </source>
</evidence>
<feature type="signal peptide" evidence="2">
    <location>
        <begin position="1"/>
        <end position="26"/>
    </location>
</feature>
<name>A0ABN7ATI1_9HEMI</name>
<proteinExistence type="predicted"/>